<comment type="subcellular location">
    <subcellularLocation>
        <location evidence="1">Membrane</location>
        <topology evidence="1">Multi-pass membrane protein</topology>
    </subcellularLocation>
</comment>
<keyword evidence="3 6" id="KW-1133">Transmembrane helix</keyword>
<protein>
    <recommendedName>
        <fullName evidence="7">Rhodopsin domain-containing protein</fullName>
    </recommendedName>
</protein>
<dbReference type="EMBL" id="JAVFKD010000001">
    <property type="protein sequence ID" value="KAK5997695.1"/>
    <property type="molecule type" value="Genomic_DNA"/>
</dbReference>
<dbReference type="Pfam" id="PF20684">
    <property type="entry name" value="Fung_rhodopsin"/>
    <property type="match status" value="1"/>
</dbReference>
<dbReference type="InterPro" id="IPR052337">
    <property type="entry name" value="SAT4-like"/>
</dbReference>
<evidence type="ECO:0000313" key="9">
    <source>
        <dbReference type="Proteomes" id="UP001338125"/>
    </source>
</evidence>
<gene>
    <name evidence="8" type="ORF">PT974_00050</name>
</gene>
<feature type="transmembrane region" description="Helical" evidence="6">
    <location>
        <begin position="12"/>
        <end position="30"/>
    </location>
</feature>
<name>A0ABR0T114_9HYPO</name>
<comment type="caution">
    <text evidence="8">The sequence shown here is derived from an EMBL/GenBank/DDBJ whole genome shotgun (WGS) entry which is preliminary data.</text>
</comment>
<evidence type="ECO:0000313" key="8">
    <source>
        <dbReference type="EMBL" id="KAK5997695.1"/>
    </source>
</evidence>
<keyword evidence="2 6" id="KW-0812">Transmembrane</keyword>
<comment type="similarity">
    <text evidence="5">Belongs to the SAT4 family.</text>
</comment>
<feature type="transmembrane region" description="Helical" evidence="6">
    <location>
        <begin position="174"/>
        <end position="198"/>
    </location>
</feature>
<dbReference type="InterPro" id="IPR049326">
    <property type="entry name" value="Rhodopsin_dom_fungi"/>
</dbReference>
<dbReference type="Proteomes" id="UP001338125">
    <property type="component" value="Unassembled WGS sequence"/>
</dbReference>
<sequence>MSDTSAVGNSALAGTFTGLAVITVSLRFFARRSQKLPLLADDWLMLPALASYIGAAACVFLAVKKKTVGYSSFQFTPEELAAREVANEKLQIALDILTILCLGCTKASALMFYQRIFCVSGRKATFNIVVTTTVIVVACWVITFEFLTGFQCHTHFSALWDGTYTKYCTYSFPFLYGLAISDFLLDVWVLLLPIPIILRLHTTPTTKLSIIGVFLLACIGLGASIGRLVIFIQIETAGPVALLTKDHEKSITKSLYFIMLEAGMSLVAVNLPSIWLVLTTLAPESILRSVRSIVSLGSRGSKDSNELHHVANADAPKSSTSVASAAPFGEMSGESYAMHDIEQGVHDIPSGQIHVQRSMHLTENLKHEEVWLGNSRNNGSGRLK</sequence>
<keyword evidence="9" id="KW-1185">Reference proteome</keyword>
<organism evidence="8 9">
    <name type="scientific">Cladobotryum mycophilum</name>
    <dbReference type="NCBI Taxonomy" id="491253"/>
    <lineage>
        <taxon>Eukaryota</taxon>
        <taxon>Fungi</taxon>
        <taxon>Dikarya</taxon>
        <taxon>Ascomycota</taxon>
        <taxon>Pezizomycotina</taxon>
        <taxon>Sordariomycetes</taxon>
        <taxon>Hypocreomycetidae</taxon>
        <taxon>Hypocreales</taxon>
        <taxon>Hypocreaceae</taxon>
        <taxon>Cladobotryum</taxon>
    </lineage>
</organism>
<evidence type="ECO:0000256" key="2">
    <source>
        <dbReference type="ARBA" id="ARBA00022692"/>
    </source>
</evidence>
<proteinExistence type="inferred from homology"/>
<reference evidence="8 9" key="1">
    <citation type="submission" date="2024-01" db="EMBL/GenBank/DDBJ databases">
        <title>Complete genome of Cladobotryum mycophilum ATHUM6906.</title>
        <authorList>
            <person name="Christinaki A.C."/>
            <person name="Myridakis A.I."/>
            <person name="Kouvelis V.N."/>
        </authorList>
    </citation>
    <scope>NUCLEOTIDE SEQUENCE [LARGE SCALE GENOMIC DNA]</scope>
    <source>
        <strain evidence="8 9">ATHUM6906</strain>
    </source>
</reference>
<evidence type="ECO:0000259" key="7">
    <source>
        <dbReference type="Pfam" id="PF20684"/>
    </source>
</evidence>
<feature type="domain" description="Rhodopsin" evidence="7">
    <location>
        <begin position="26"/>
        <end position="278"/>
    </location>
</feature>
<feature type="transmembrane region" description="Helical" evidence="6">
    <location>
        <begin position="254"/>
        <end position="278"/>
    </location>
</feature>
<dbReference type="PANTHER" id="PTHR33048">
    <property type="entry name" value="PTH11-LIKE INTEGRAL MEMBRANE PROTEIN (AFU_ORTHOLOGUE AFUA_5G11245)"/>
    <property type="match status" value="1"/>
</dbReference>
<accession>A0ABR0T114</accession>
<evidence type="ECO:0000256" key="6">
    <source>
        <dbReference type="SAM" id="Phobius"/>
    </source>
</evidence>
<evidence type="ECO:0000256" key="3">
    <source>
        <dbReference type="ARBA" id="ARBA00022989"/>
    </source>
</evidence>
<feature type="transmembrane region" description="Helical" evidence="6">
    <location>
        <begin position="125"/>
        <end position="147"/>
    </location>
</feature>
<evidence type="ECO:0000256" key="1">
    <source>
        <dbReference type="ARBA" id="ARBA00004141"/>
    </source>
</evidence>
<evidence type="ECO:0000256" key="5">
    <source>
        <dbReference type="ARBA" id="ARBA00038359"/>
    </source>
</evidence>
<dbReference type="PANTHER" id="PTHR33048:SF157">
    <property type="entry name" value="INTEGRAL MEMBRANE PROTEIN"/>
    <property type="match status" value="1"/>
</dbReference>
<feature type="transmembrane region" description="Helical" evidence="6">
    <location>
        <begin position="210"/>
        <end position="234"/>
    </location>
</feature>
<evidence type="ECO:0000256" key="4">
    <source>
        <dbReference type="ARBA" id="ARBA00023136"/>
    </source>
</evidence>
<feature type="transmembrane region" description="Helical" evidence="6">
    <location>
        <begin position="42"/>
        <end position="63"/>
    </location>
</feature>
<keyword evidence="4 6" id="KW-0472">Membrane</keyword>